<comment type="caution">
    <text evidence="4">The sequence shown here is derived from an EMBL/GenBank/DDBJ whole genome shotgun (WGS) entry which is preliminary data.</text>
</comment>
<dbReference type="SMART" id="SM00327">
    <property type="entry name" value="VWA"/>
    <property type="match status" value="1"/>
</dbReference>
<accession>A0ABS0QHI7</accession>
<evidence type="ECO:0000313" key="4">
    <source>
        <dbReference type="EMBL" id="MBH8588698.1"/>
    </source>
</evidence>
<keyword evidence="2" id="KW-0732">Signal</keyword>
<keyword evidence="5" id="KW-1185">Reference proteome</keyword>
<evidence type="ECO:0000256" key="1">
    <source>
        <dbReference type="SAM" id="MobiDB-lite"/>
    </source>
</evidence>
<dbReference type="PROSITE" id="PS51257">
    <property type="entry name" value="PROKAR_LIPOPROTEIN"/>
    <property type="match status" value="1"/>
</dbReference>
<protein>
    <submittedName>
        <fullName evidence="4">VWA domain-containing protein</fullName>
    </submittedName>
</protein>
<dbReference type="SUPFAM" id="SSF53300">
    <property type="entry name" value="vWA-like"/>
    <property type="match status" value="1"/>
</dbReference>
<evidence type="ECO:0000259" key="3">
    <source>
        <dbReference type="PROSITE" id="PS50234"/>
    </source>
</evidence>
<feature type="domain" description="VWFA" evidence="3">
    <location>
        <begin position="176"/>
        <end position="369"/>
    </location>
</feature>
<feature type="region of interest" description="Disordered" evidence="1">
    <location>
        <begin position="49"/>
        <end position="75"/>
    </location>
</feature>
<sequence>MRISKSRVLLTGFLLLTVGMSSGCASVIQKIQQTTGNEIEKVDKLTLQQQEQAKEENPDEEEKDRSIPKSPAPHTELQAILNDDGQGRYAGKNYERNEVINALRQMPKGLSDDKAYAYLLGLVGENYKEDIEAFDALSHQTYKAKSEAWRNVKDRWLQAEEAAKKSKTDPENKKMNYVVLLDTSGSMGGKLKEQPKMDAVKKSLQQLAKRFPQNTVDFQLRIYGHEGSPELKDRARSCNSTQKIYAGSRYDQKQLEQALSRVQPTGYNPLALALFKSQPDMKKGAPGQVENHVILITDGYDNCDGNPEKMAQALHLSDTAANVHVIGLDVEAKTEQQLRNIADQTGGDYATVKNEQELEKVLSSETERLKESRQPWAIRAINSVQKAHHYDEERLQQYYADMQTKVDQESDRLKKANHFIKDDQKIDQRTFQQIRSWIEQRNEQLQNYVRQRFDEVGNKLDEDYRKEVSGLLKDWKEAGGDPDQIELKTEQLIKEDLQDQVKRNMQLNTEEKPQP</sequence>
<name>A0ABS0QHI7_THEVU</name>
<feature type="chain" id="PRO_5047014227" evidence="2">
    <location>
        <begin position="26"/>
        <end position="515"/>
    </location>
</feature>
<dbReference type="InterPro" id="IPR002035">
    <property type="entry name" value="VWF_A"/>
</dbReference>
<reference evidence="4 5" key="1">
    <citation type="submission" date="2020-12" db="EMBL/GenBank/DDBJ databases">
        <title>WGS of Thermoactinomyces spp.</title>
        <authorList>
            <person name="Cheng K."/>
        </authorList>
    </citation>
    <scope>NUCLEOTIDE SEQUENCE [LARGE SCALE GENOMIC DNA]</scope>
    <source>
        <strain evidence="5">CICC 10650\ACCC 41061</strain>
    </source>
</reference>
<dbReference type="Gene3D" id="3.40.50.410">
    <property type="entry name" value="von Willebrand factor, type A domain"/>
    <property type="match status" value="1"/>
</dbReference>
<proteinExistence type="predicted"/>
<dbReference type="EMBL" id="JAECVU010000003">
    <property type="protein sequence ID" value="MBH8588698.1"/>
    <property type="molecule type" value="Genomic_DNA"/>
</dbReference>
<dbReference type="PROSITE" id="PS50234">
    <property type="entry name" value="VWFA"/>
    <property type="match status" value="1"/>
</dbReference>
<evidence type="ECO:0000256" key="2">
    <source>
        <dbReference type="SAM" id="SignalP"/>
    </source>
</evidence>
<dbReference type="InterPro" id="IPR036465">
    <property type="entry name" value="vWFA_dom_sf"/>
</dbReference>
<evidence type="ECO:0000313" key="5">
    <source>
        <dbReference type="Proteomes" id="UP000641910"/>
    </source>
</evidence>
<organism evidence="4 5">
    <name type="scientific">Thermoactinomyces vulgaris</name>
    <dbReference type="NCBI Taxonomy" id="2026"/>
    <lineage>
        <taxon>Bacteria</taxon>
        <taxon>Bacillati</taxon>
        <taxon>Bacillota</taxon>
        <taxon>Bacilli</taxon>
        <taxon>Bacillales</taxon>
        <taxon>Thermoactinomycetaceae</taxon>
        <taxon>Thermoactinomyces</taxon>
    </lineage>
</organism>
<dbReference type="Proteomes" id="UP000641910">
    <property type="component" value="Unassembled WGS sequence"/>
</dbReference>
<dbReference type="Pfam" id="PF00092">
    <property type="entry name" value="VWA"/>
    <property type="match status" value="1"/>
</dbReference>
<gene>
    <name evidence="4" type="ORF">I8U22_07675</name>
</gene>
<feature type="signal peptide" evidence="2">
    <location>
        <begin position="1"/>
        <end position="25"/>
    </location>
</feature>
<dbReference type="RefSeq" id="WP_121874136.1">
    <property type="nucleotide sequence ID" value="NZ_JACEIS010000002.1"/>
</dbReference>